<evidence type="ECO:0000313" key="3">
    <source>
        <dbReference type="Proteomes" id="UP000001880"/>
    </source>
</evidence>
<dbReference type="Gene3D" id="1.10.260.40">
    <property type="entry name" value="lambda repressor-like DNA-binding domains"/>
    <property type="match status" value="1"/>
</dbReference>
<accession>D0LLK0</accession>
<dbReference type="eggNOG" id="COG1476">
    <property type="taxonomic scope" value="Bacteria"/>
</dbReference>
<dbReference type="Proteomes" id="UP000001880">
    <property type="component" value="Chromosome"/>
</dbReference>
<dbReference type="HOGENOM" id="CLU_066192_29_4_7"/>
<dbReference type="GO" id="GO:0003677">
    <property type="term" value="F:DNA binding"/>
    <property type="evidence" value="ECO:0007669"/>
    <property type="project" value="InterPro"/>
</dbReference>
<dbReference type="SUPFAM" id="SSF47413">
    <property type="entry name" value="lambda repressor-like DNA-binding domains"/>
    <property type="match status" value="1"/>
</dbReference>
<reference evidence="2 3" key="1">
    <citation type="journal article" date="2010" name="Stand. Genomic Sci.">
        <title>Complete genome sequence of Haliangium ochraceum type strain (SMP-2).</title>
        <authorList>
            <consortium name="US DOE Joint Genome Institute (JGI-PGF)"/>
            <person name="Ivanova N."/>
            <person name="Daum C."/>
            <person name="Lang E."/>
            <person name="Abt B."/>
            <person name="Kopitz M."/>
            <person name="Saunders E."/>
            <person name="Lapidus A."/>
            <person name="Lucas S."/>
            <person name="Glavina Del Rio T."/>
            <person name="Nolan M."/>
            <person name="Tice H."/>
            <person name="Copeland A."/>
            <person name="Cheng J.F."/>
            <person name="Chen F."/>
            <person name="Bruce D."/>
            <person name="Goodwin L."/>
            <person name="Pitluck S."/>
            <person name="Mavromatis K."/>
            <person name="Pati A."/>
            <person name="Mikhailova N."/>
            <person name="Chen A."/>
            <person name="Palaniappan K."/>
            <person name="Land M."/>
            <person name="Hauser L."/>
            <person name="Chang Y.J."/>
            <person name="Jeffries C.D."/>
            <person name="Detter J.C."/>
            <person name="Brettin T."/>
            <person name="Rohde M."/>
            <person name="Goker M."/>
            <person name="Bristow J."/>
            <person name="Markowitz V."/>
            <person name="Eisen J.A."/>
            <person name="Hugenholtz P."/>
            <person name="Kyrpides N.C."/>
            <person name="Klenk H.P."/>
        </authorList>
    </citation>
    <scope>NUCLEOTIDE SEQUENCE [LARGE SCALE GENOMIC DNA]</scope>
    <source>
        <strain evidence="3">DSM 14365 / CIP 107738 / JCM 11303 / AJ 13395 / SMP-2</strain>
    </source>
</reference>
<organism evidence="2 3">
    <name type="scientific">Haliangium ochraceum (strain DSM 14365 / JCM 11303 / SMP-2)</name>
    <dbReference type="NCBI Taxonomy" id="502025"/>
    <lineage>
        <taxon>Bacteria</taxon>
        <taxon>Pseudomonadati</taxon>
        <taxon>Myxococcota</taxon>
        <taxon>Polyangia</taxon>
        <taxon>Haliangiales</taxon>
        <taxon>Kofleriaceae</taxon>
        <taxon>Haliangium</taxon>
    </lineage>
</organism>
<dbReference type="PROSITE" id="PS50943">
    <property type="entry name" value="HTH_CROC1"/>
    <property type="match status" value="1"/>
</dbReference>
<dbReference type="RefSeq" id="WP_012825844.1">
    <property type="nucleotide sequence ID" value="NC_013440.1"/>
</dbReference>
<dbReference type="InterPro" id="IPR010982">
    <property type="entry name" value="Lambda_DNA-bd_dom_sf"/>
</dbReference>
<dbReference type="KEGG" id="hoh:Hoch_0579"/>
<proteinExistence type="predicted"/>
<sequence length="70" mass="7669">MSQNLATTIGKAVLKGRRELGLTQEEAAERLSISVHYYGRIERGMSLPSVTTLQRMAVVLRLKGDALLGL</sequence>
<dbReference type="EMBL" id="CP001804">
    <property type="protein sequence ID" value="ACY13217.1"/>
    <property type="molecule type" value="Genomic_DNA"/>
</dbReference>
<feature type="domain" description="HTH cro/C1-type" evidence="1">
    <location>
        <begin position="17"/>
        <end position="67"/>
    </location>
</feature>
<evidence type="ECO:0000313" key="2">
    <source>
        <dbReference type="EMBL" id="ACY13217.1"/>
    </source>
</evidence>
<dbReference type="OrthoDB" id="5511017at2"/>
<dbReference type="AlphaFoldDB" id="D0LLK0"/>
<dbReference type="InterPro" id="IPR001387">
    <property type="entry name" value="Cro/C1-type_HTH"/>
</dbReference>
<dbReference type="CDD" id="cd00093">
    <property type="entry name" value="HTH_XRE"/>
    <property type="match status" value="1"/>
</dbReference>
<protein>
    <submittedName>
        <fullName evidence="2">Transcriptional regulator, XRE family</fullName>
    </submittedName>
</protein>
<name>D0LLK0_HALO1</name>
<keyword evidence="3" id="KW-1185">Reference proteome</keyword>
<gene>
    <name evidence="2" type="ordered locus">Hoch_0579</name>
</gene>
<dbReference type="Pfam" id="PF01381">
    <property type="entry name" value="HTH_3"/>
    <property type="match status" value="1"/>
</dbReference>
<dbReference type="SMART" id="SM00530">
    <property type="entry name" value="HTH_XRE"/>
    <property type="match status" value="1"/>
</dbReference>
<evidence type="ECO:0000259" key="1">
    <source>
        <dbReference type="PROSITE" id="PS50943"/>
    </source>
</evidence>